<reference evidence="1" key="1">
    <citation type="submission" date="2024-03" db="EMBL/GenBank/DDBJ databases">
        <title>Novel Streptomyces species of biotechnological and ecological value are a feature of Machair soil.</title>
        <authorList>
            <person name="Prole J.R."/>
            <person name="Goodfellow M."/>
            <person name="Allenby N."/>
            <person name="Ward A.C."/>
        </authorList>
    </citation>
    <scope>NUCLEOTIDE SEQUENCE</scope>
    <source>
        <strain evidence="1">MS2.AVA.5</strain>
    </source>
</reference>
<keyword evidence="2" id="KW-1185">Reference proteome</keyword>
<name>A0ACC6PUW4_9ACTN</name>
<sequence length="134" mass="12885">MSHRLSLRALALATAATAAVIVPAGGAFADSTPAPAKPTAVRTAQPVREAPTPAPAEKGPGRLPRGGVAAGDKPAPAQERAGRLPRGGVDAGEQPAGSGSGNSTALAGSAAGVALLAGAGAVVIRRRTAGRHHG</sequence>
<proteinExistence type="predicted"/>
<organism evidence="1 2">
    <name type="scientific">Streptomyces achmelvichensis</name>
    <dbReference type="NCBI Taxonomy" id="3134111"/>
    <lineage>
        <taxon>Bacteria</taxon>
        <taxon>Bacillati</taxon>
        <taxon>Actinomycetota</taxon>
        <taxon>Actinomycetes</taxon>
        <taxon>Kitasatosporales</taxon>
        <taxon>Streptomycetaceae</taxon>
        <taxon>Streptomyces</taxon>
    </lineage>
</organism>
<accession>A0ACC6PUW4</accession>
<comment type="caution">
    <text evidence="1">The sequence shown here is derived from an EMBL/GenBank/DDBJ whole genome shotgun (WGS) entry which is preliminary data.</text>
</comment>
<evidence type="ECO:0000313" key="2">
    <source>
        <dbReference type="Proteomes" id="UP001377168"/>
    </source>
</evidence>
<dbReference type="Proteomes" id="UP001377168">
    <property type="component" value="Unassembled WGS sequence"/>
</dbReference>
<protein>
    <submittedName>
        <fullName evidence="1">Uncharacterized protein</fullName>
    </submittedName>
</protein>
<dbReference type="EMBL" id="JBBKAJ010000022">
    <property type="protein sequence ID" value="MEJ8635268.1"/>
    <property type="molecule type" value="Genomic_DNA"/>
</dbReference>
<evidence type="ECO:0000313" key="1">
    <source>
        <dbReference type="EMBL" id="MEJ8635268.1"/>
    </source>
</evidence>
<gene>
    <name evidence="1" type="ORF">WKI67_17960</name>
</gene>